<evidence type="ECO:0000313" key="2">
    <source>
        <dbReference type="Proteomes" id="UP000289486"/>
    </source>
</evidence>
<gene>
    <name evidence="1" type="ORF">LIET2_gp118</name>
</gene>
<organism evidence="1 2">
    <name type="scientific">Pantoea phage vB_PagM_LIET2</name>
    <dbReference type="NCBI Taxonomy" id="2508071"/>
    <lineage>
        <taxon>Viruses</taxon>
        <taxon>Duplodnaviria</taxon>
        <taxon>Heunggongvirae</taxon>
        <taxon>Uroviricota</taxon>
        <taxon>Caudoviricetes</taxon>
        <taxon>Lietduovirus</taxon>
        <taxon>Lietduovirus LIET2</taxon>
    </lineage>
</organism>
<keyword evidence="2" id="KW-1185">Reference proteome</keyword>
<sequence>MILYDWSRWFSTAKPAEQATSDAGLIPARTRHPAEIVAVSFRKADGTLGGIDRIFTFRITSGRFNNHEVNYRVKAAKPGRIKPLLDVVVPDRHERADLIPNRDARVWQKALKGRPATIVVDMYKEYNFVADILP</sequence>
<protein>
    <submittedName>
        <fullName evidence="1">Uncharacterized protein</fullName>
    </submittedName>
</protein>
<reference evidence="1 2" key="1">
    <citation type="submission" date="2019-01" db="EMBL/GenBank/DDBJ databases">
        <title>Complete genome sequence of Pantoea phage vB_PagM_LIET2.</title>
        <authorList>
            <person name="Truncaite L."/>
            <person name="Simoliuniene M."/>
            <person name="Kazlauskas D."/>
            <person name="Meskys R."/>
            <person name="Simoliunas E."/>
        </authorList>
    </citation>
    <scope>NUCLEOTIDE SEQUENCE [LARGE SCALE GENOMIC DNA]</scope>
</reference>
<dbReference type="Proteomes" id="UP000289486">
    <property type="component" value="Segment"/>
</dbReference>
<dbReference type="EMBL" id="MK388689">
    <property type="protein sequence ID" value="QAX92370.1"/>
    <property type="molecule type" value="Genomic_DNA"/>
</dbReference>
<name>A0A411AWC5_9CAUD</name>
<accession>A0A411AWC5</accession>
<proteinExistence type="predicted"/>
<evidence type="ECO:0000313" key="1">
    <source>
        <dbReference type="EMBL" id="QAX92370.1"/>
    </source>
</evidence>